<comment type="similarity">
    <text evidence="1">Belongs to the peptidase C40 family.</text>
</comment>
<protein>
    <submittedName>
        <fullName evidence="6">Cell wall-associated NlpC family hydrolase</fullName>
    </submittedName>
</protein>
<feature type="domain" description="NlpC/P60" evidence="5">
    <location>
        <begin position="48"/>
        <end position="170"/>
    </location>
</feature>
<evidence type="ECO:0000256" key="2">
    <source>
        <dbReference type="ARBA" id="ARBA00022670"/>
    </source>
</evidence>
<dbReference type="GO" id="GO:0008234">
    <property type="term" value="F:cysteine-type peptidase activity"/>
    <property type="evidence" value="ECO:0007669"/>
    <property type="project" value="UniProtKB-KW"/>
</dbReference>
<dbReference type="Gene3D" id="3.90.1720.10">
    <property type="entry name" value="endopeptidase domain like (from Nostoc punctiforme)"/>
    <property type="match status" value="1"/>
</dbReference>
<comment type="caution">
    <text evidence="6">The sequence shown here is derived from an EMBL/GenBank/DDBJ whole genome shotgun (WGS) entry which is preliminary data.</text>
</comment>
<dbReference type="GO" id="GO:0006508">
    <property type="term" value="P:proteolysis"/>
    <property type="evidence" value="ECO:0007669"/>
    <property type="project" value="UniProtKB-KW"/>
</dbReference>
<accession>A0A7Y9S0S3</accession>
<dbReference type="PANTHER" id="PTHR47359:SF3">
    <property type="entry name" value="NLP_P60 DOMAIN-CONTAINING PROTEIN-RELATED"/>
    <property type="match status" value="1"/>
</dbReference>
<dbReference type="SUPFAM" id="SSF54001">
    <property type="entry name" value="Cysteine proteinases"/>
    <property type="match status" value="1"/>
</dbReference>
<proteinExistence type="inferred from homology"/>
<dbReference type="EMBL" id="JACCAA010000001">
    <property type="protein sequence ID" value="NYG58382.1"/>
    <property type="molecule type" value="Genomic_DNA"/>
</dbReference>
<evidence type="ECO:0000256" key="1">
    <source>
        <dbReference type="ARBA" id="ARBA00007074"/>
    </source>
</evidence>
<reference evidence="6 7" key="1">
    <citation type="submission" date="2020-07" db="EMBL/GenBank/DDBJ databases">
        <title>Sequencing the genomes of 1000 actinobacteria strains.</title>
        <authorList>
            <person name="Klenk H.-P."/>
        </authorList>
    </citation>
    <scope>NUCLEOTIDE SEQUENCE [LARGE SCALE GENOMIC DNA]</scope>
    <source>
        <strain evidence="6 7">DSM 23819</strain>
    </source>
</reference>
<evidence type="ECO:0000259" key="5">
    <source>
        <dbReference type="PROSITE" id="PS51935"/>
    </source>
</evidence>
<evidence type="ECO:0000313" key="7">
    <source>
        <dbReference type="Proteomes" id="UP000540656"/>
    </source>
</evidence>
<name>A0A7Y9S0S3_9ACTN</name>
<keyword evidence="7" id="KW-1185">Reference proteome</keyword>
<dbReference type="InterPro" id="IPR038765">
    <property type="entry name" value="Papain-like_cys_pep_sf"/>
</dbReference>
<evidence type="ECO:0000256" key="4">
    <source>
        <dbReference type="ARBA" id="ARBA00022807"/>
    </source>
</evidence>
<keyword evidence="2" id="KW-0645">Protease</keyword>
<evidence type="ECO:0000256" key="3">
    <source>
        <dbReference type="ARBA" id="ARBA00022801"/>
    </source>
</evidence>
<organism evidence="6 7">
    <name type="scientific">Nocardioides daedukensis</name>
    <dbReference type="NCBI Taxonomy" id="634462"/>
    <lineage>
        <taxon>Bacteria</taxon>
        <taxon>Bacillati</taxon>
        <taxon>Actinomycetota</taxon>
        <taxon>Actinomycetes</taxon>
        <taxon>Propionibacteriales</taxon>
        <taxon>Nocardioidaceae</taxon>
        <taxon>Nocardioides</taxon>
    </lineage>
</organism>
<gene>
    <name evidence="6" type="ORF">BJ980_001305</name>
</gene>
<dbReference type="PANTHER" id="PTHR47359">
    <property type="entry name" value="PEPTIDOGLYCAN DL-ENDOPEPTIDASE CWLO"/>
    <property type="match status" value="1"/>
</dbReference>
<keyword evidence="4" id="KW-0788">Thiol protease</keyword>
<dbReference type="RefSeq" id="WP_179501553.1">
    <property type="nucleotide sequence ID" value="NZ_JACCAA010000001.1"/>
</dbReference>
<keyword evidence="3 6" id="KW-0378">Hydrolase</keyword>
<dbReference type="Pfam" id="PF00877">
    <property type="entry name" value="NLPC_P60"/>
    <property type="match status" value="1"/>
</dbReference>
<dbReference type="AlphaFoldDB" id="A0A7Y9S0S3"/>
<evidence type="ECO:0000313" key="6">
    <source>
        <dbReference type="EMBL" id="NYG58382.1"/>
    </source>
</evidence>
<dbReference type="Proteomes" id="UP000540656">
    <property type="component" value="Unassembled WGS sequence"/>
</dbReference>
<dbReference type="PROSITE" id="PS51935">
    <property type="entry name" value="NLPC_P60"/>
    <property type="match status" value="1"/>
</dbReference>
<dbReference type="InterPro" id="IPR051794">
    <property type="entry name" value="PG_Endopeptidase_C40"/>
</dbReference>
<sequence length="170" mass="18766">MPAISRMLKHARILLVLPLLVSGLVVTTQFVAPPEADAASAYTKKVVKRKIADGYRIARKQVGDPYRAGGNGPSSFDCSGLVQYSFKKAGFNVPRTSDQQAKYARKISKRWMRPGDLVFFHNGGDVYHVGIYTGKVDGKVVVLHSPRSGQDVKREKVWTSSWFPGTLRAS</sequence>
<dbReference type="InterPro" id="IPR000064">
    <property type="entry name" value="NLP_P60_dom"/>
</dbReference>